<evidence type="ECO:0000313" key="2">
    <source>
        <dbReference type="EMBL" id="AXA66717.1"/>
    </source>
</evidence>
<feature type="domain" description="HTH cro/C1-type" evidence="1">
    <location>
        <begin position="75"/>
        <end position="121"/>
    </location>
</feature>
<dbReference type="InterPro" id="IPR010982">
    <property type="entry name" value="Lambda_DNA-bd_dom_sf"/>
</dbReference>
<dbReference type="PROSITE" id="PS50943">
    <property type="entry name" value="HTH_CROC1"/>
    <property type="match status" value="1"/>
</dbReference>
<dbReference type="SMART" id="SM00530">
    <property type="entry name" value="HTH_XRE"/>
    <property type="match status" value="1"/>
</dbReference>
<proteinExistence type="predicted"/>
<dbReference type="InterPro" id="IPR050077">
    <property type="entry name" value="LexA_repressor"/>
</dbReference>
<dbReference type="AlphaFoldDB" id="A0A2Z5A7Z1"/>
<name>A0A2Z5A7Z1_9PSED</name>
<dbReference type="CDD" id="cd06529">
    <property type="entry name" value="S24_LexA-like"/>
    <property type="match status" value="1"/>
</dbReference>
<accession>A0A2Z5A7Z1</accession>
<dbReference type="PANTHER" id="PTHR33516:SF2">
    <property type="entry name" value="LEXA REPRESSOR-RELATED"/>
    <property type="match status" value="1"/>
</dbReference>
<dbReference type="PANTHER" id="PTHR33516">
    <property type="entry name" value="LEXA REPRESSOR"/>
    <property type="match status" value="1"/>
</dbReference>
<dbReference type="Proteomes" id="UP000250579">
    <property type="component" value="Chromosome"/>
</dbReference>
<dbReference type="Gene3D" id="1.10.260.40">
    <property type="entry name" value="lambda repressor-like DNA-binding domains"/>
    <property type="match status" value="1"/>
</dbReference>
<evidence type="ECO:0000259" key="1">
    <source>
        <dbReference type="PROSITE" id="PS50943"/>
    </source>
</evidence>
<sequence length="283" mass="30523">MDALSVVLASNSSSATFHAQRKMSKAVCMGSSSANTVARMAKRRDLTPEEQAESARLKAIYEDRKAAAKARGQSLTQADVAERAGWSGQSAFSQYATGKIPLNLDAALTLARVLACDVGEISPRLAKMMNIPAAQVTEPANTEPAPANRGNIPLISWVQAGSFQEATEAYAPGMAEQYLPCPVPHSTWTFALRVRGDSMFNPHGGKSFGEGDIIYVDPEVEAINRSFVVVKLVDEQEASFKQLVIEGSHKYLKAINPAWPEPFFQIDGDAVIQGVVIAKLEKV</sequence>
<dbReference type="InterPro" id="IPR039418">
    <property type="entry name" value="LexA-like"/>
</dbReference>
<evidence type="ECO:0000313" key="3">
    <source>
        <dbReference type="Proteomes" id="UP000250579"/>
    </source>
</evidence>
<dbReference type="Pfam" id="PF00717">
    <property type="entry name" value="Peptidase_S24"/>
    <property type="match status" value="1"/>
</dbReference>
<reference evidence="2 3" key="1">
    <citation type="submission" date="2017-06" db="EMBL/GenBank/DDBJ databases">
        <title>Evolution towards high GC content and high-temperature stress adaptation in endophytic Pseudomonas oryzihabitans impacted its plant-growth promoting traits.</title>
        <authorList>
            <person name="Nascimento F.X."/>
        </authorList>
    </citation>
    <scope>NUCLEOTIDE SEQUENCE [LARGE SCALE GENOMIC DNA]</scope>
    <source>
        <strain evidence="2 3">MS8</strain>
    </source>
</reference>
<dbReference type="EMBL" id="CP022198">
    <property type="protein sequence ID" value="AXA66717.1"/>
    <property type="molecule type" value="Genomic_DNA"/>
</dbReference>
<protein>
    <submittedName>
        <fullName evidence="2">Peptidase S24</fullName>
    </submittedName>
</protein>
<dbReference type="SUPFAM" id="SSF51306">
    <property type="entry name" value="LexA/Signal peptidase"/>
    <property type="match status" value="1"/>
</dbReference>
<dbReference type="Gene3D" id="2.10.109.10">
    <property type="entry name" value="Umud Fragment, subunit A"/>
    <property type="match status" value="1"/>
</dbReference>
<dbReference type="InterPro" id="IPR015927">
    <property type="entry name" value="Peptidase_S24_S26A/B/C"/>
</dbReference>
<dbReference type="RefSeq" id="WP_208690953.1">
    <property type="nucleotide sequence ID" value="NZ_CP022198.1"/>
</dbReference>
<organism evidence="2 3">
    <name type="scientific">Pseudomonas oryzihabitans</name>
    <dbReference type="NCBI Taxonomy" id="47885"/>
    <lineage>
        <taxon>Bacteria</taxon>
        <taxon>Pseudomonadati</taxon>
        <taxon>Pseudomonadota</taxon>
        <taxon>Gammaproteobacteria</taxon>
        <taxon>Pseudomonadales</taxon>
        <taxon>Pseudomonadaceae</taxon>
        <taxon>Pseudomonas</taxon>
    </lineage>
</organism>
<dbReference type="InterPro" id="IPR001387">
    <property type="entry name" value="Cro/C1-type_HTH"/>
</dbReference>
<dbReference type="GO" id="GO:0003677">
    <property type="term" value="F:DNA binding"/>
    <property type="evidence" value="ECO:0007669"/>
    <property type="project" value="InterPro"/>
</dbReference>
<dbReference type="SUPFAM" id="SSF47413">
    <property type="entry name" value="lambda repressor-like DNA-binding domains"/>
    <property type="match status" value="1"/>
</dbReference>
<dbReference type="InterPro" id="IPR036286">
    <property type="entry name" value="LexA/Signal_pep-like_sf"/>
</dbReference>
<gene>
    <name evidence="2" type="ORF">CE139_13110</name>
</gene>
<dbReference type="CDD" id="cd00093">
    <property type="entry name" value="HTH_XRE"/>
    <property type="match status" value="1"/>
</dbReference>